<reference evidence="2 3" key="1">
    <citation type="journal article" date="2021" name="BMC Genomics">
        <title>Datura genome reveals duplications of psychoactive alkaloid biosynthetic genes and high mutation rate following tissue culture.</title>
        <authorList>
            <person name="Rajewski A."/>
            <person name="Carter-House D."/>
            <person name="Stajich J."/>
            <person name="Litt A."/>
        </authorList>
    </citation>
    <scope>NUCLEOTIDE SEQUENCE [LARGE SCALE GENOMIC DNA]</scope>
    <source>
        <strain evidence="2">AR-01</strain>
    </source>
</reference>
<evidence type="ECO:0000313" key="2">
    <source>
        <dbReference type="EMBL" id="MCD7461617.1"/>
    </source>
</evidence>
<dbReference type="Proteomes" id="UP000823775">
    <property type="component" value="Unassembled WGS sequence"/>
</dbReference>
<dbReference type="EMBL" id="JACEIK010000739">
    <property type="protein sequence ID" value="MCD7461617.1"/>
    <property type="molecule type" value="Genomic_DNA"/>
</dbReference>
<organism evidence="2 3">
    <name type="scientific">Datura stramonium</name>
    <name type="common">Jimsonweed</name>
    <name type="synonym">Common thornapple</name>
    <dbReference type="NCBI Taxonomy" id="4076"/>
    <lineage>
        <taxon>Eukaryota</taxon>
        <taxon>Viridiplantae</taxon>
        <taxon>Streptophyta</taxon>
        <taxon>Embryophyta</taxon>
        <taxon>Tracheophyta</taxon>
        <taxon>Spermatophyta</taxon>
        <taxon>Magnoliopsida</taxon>
        <taxon>eudicotyledons</taxon>
        <taxon>Gunneridae</taxon>
        <taxon>Pentapetalae</taxon>
        <taxon>asterids</taxon>
        <taxon>lamiids</taxon>
        <taxon>Solanales</taxon>
        <taxon>Solanaceae</taxon>
        <taxon>Solanoideae</taxon>
        <taxon>Datureae</taxon>
        <taxon>Datura</taxon>
    </lineage>
</organism>
<gene>
    <name evidence="2" type="ORF">HAX54_046632</name>
</gene>
<keyword evidence="3" id="KW-1185">Reference proteome</keyword>
<protein>
    <recommendedName>
        <fullName evidence="4">Secreted protein</fullName>
    </recommendedName>
</protein>
<feature type="signal peptide" evidence="1">
    <location>
        <begin position="1"/>
        <end position="20"/>
    </location>
</feature>
<proteinExistence type="predicted"/>
<keyword evidence="1" id="KW-0732">Signal</keyword>
<evidence type="ECO:0008006" key="4">
    <source>
        <dbReference type="Google" id="ProtNLM"/>
    </source>
</evidence>
<sequence length="79" mass="8713">TSLLLSLVALSLYFAAHTLGWSTRPASTIRSKFECDQLQPHRRGKGKGCDPICMDQGHVMNRVRTGASKMQGPDLNLRS</sequence>
<accession>A0ABS8SRQ2</accession>
<name>A0ABS8SRQ2_DATST</name>
<comment type="caution">
    <text evidence="2">The sequence shown here is derived from an EMBL/GenBank/DDBJ whole genome shotgun (WGS) entry which is preliminary data.</text>
</comment>
<evidence type="ECO:0000313" key="3">
    <source>
        <dbReference type="Proteomes" id="UP000823775"/>
    </source>
</evidence>
<feature type="non-terminal residue" evidence="2">
    <location>
        <position position="1"/>
    </location>
</feature>
<evidence type="ECO:0000256" key="1">
    <source>
        <dbReference type="SAM" id="SignalP"/>
    </source>
</evidence>
<feature type="chain" id="PRO_5046230387" description="Secreted protein" evidence="1">
    <location>
        <begin position="21"/>
        <end position="79"/>
    </location>
</feature>